<accession>A0A3A4MVV0</accession>
<evidence type="ECO:0000256" key="1">
    <source>
        <dbReference type="SAM" id="MobiDB-lite"/>
    </source>
</evidence>
<protein>
    <submittedName>
        <fullName evidence="2">Uncharacterized protein</fullName>
    </submittedName>
</protein>
<organism evidence="2 3">
    <name type="scientific">Abyssobacteria bacterium (strain SURF_5)</name>
    <dbReference type="NCBI Taxonomy" id="2093360"/>
    <lineage>
        <taxon>Bacteria</taxon>
        <taxon>Pseudomonadati</taxon>
        <taxon>Candidatus Hydrogenedentota</taxon>
        <taxon>Candidatus Abyssobacteria</taxon>
    </lineage>
</organism>
<comment type="caution">
    <text evidence="2">The sequence shown here is derived from an EMBL/GenBank/DDBJ whole genome shotgun (WGS) entry which is preliminary data.</text>
</comment>
<gene>
    <name evidence="2" type="ORF">C4520_21765</name>
</gene>
<feature type="region of interest" description="Disordered" evidence="1">
    <location>
        <begin position="60"/>
        <end position="84"/>
    </location>
</feature>
<dbReference type="Proteomes" id="UP000265882">
    <property type="component" value="Unassembled WGS sequence"/>
</dbReference>
<name>A0A3A4MVV0_ABYX5</name>
<sequence>MTQKLAPVARASYLQFFEILNYLLQVTQSPACVFFRLASRAIIPPLLKGTEGDFLSSRLRSGQVPPAAGKPRSWRPSAKTNALN</sequence>
<evidence type="ECO:0000313" key="3">
    <source>
        <dbReference type="Proteomes" id="UP000265882"/>
    </source>
</evidence>
<reference evidence="2 3" key="1">
    <citation type="journal article" date="2017" name="ISME J.">
        <title>Energy and carbon metabolisms in a deep terrestrial subsurface fluid microbial community.</title>
        <authorList>
            <person name="Momper L."/>
            <person name="Jungbluth S.P."/>
            <person name="Lee M.D."/>
            <person name="Amend J.P."/>
        </authorList>
    </citation>
    <scope>NUCLEOTIDE SEQUENCE [LARGE SCALE GENOMIC DNA]</scope>
    <source>
        <strain evidence="2">SURF_5</strain>
    </source>
</reference>
<proteinExistence type="predicted"/>
<dbReference type="AlphaFoldDB" id="A0A3A4MVV0"/>
<dbReference type="EMBL" id="QZKU01000144">
    <property type="protein sequence ID" value="RJP14343.1"/>
    <property type="molecule type" value="Genomic_DNA"/>
</dbReference>
<evidence type="ECO:0000313" key="2">
    <source>
        <dbReference type="EMBL" id="RJP14343.1"/>
    </source>
</evidence>